<comment type="caution">
    <text evidence="1">The sequence shown here is derived from an EMBL/GenBank/DDBJ whole genome shotgun (WGS) entry which is preliminary data.</text>
</comment>
<organism evidence="1 2">
    <name type="scientific">Rhizobium meliloti</name>
    <name type="common">Ensifer meliloti</name>
    <name type="synonym">Sinorhizobium meliloti</name>
    <dbReference type="NCBI Taxonomy" id="382"/>
    <lineage>
        <taxon>Bacteria</taxon>
        <taxon>Pseudomonadati</taxon>
        <taxon>Pseudomonadota</taxon>
        <taxon>Alphaproteobacteria</taxon>
        <taxon>Hyphomicrobiales</taxon>
        <taxon>Rhizobiaceae</taxon>
        <taxon>Sinorhizobium/Ensifer group</taxon>
        <taxon>Sinorhizobium</taxon>
    </lineage>
</organism>
<gene>
    <name evidence="1" type="ORF">CEJ86_20710</name>
</gene>
<accession>A0A2J0YZB3</accession>
<reference evidence="1 2" key="1">
    <citation type="submission" date="2017-06" db="EMBL/GenBank/DDBJ databases">
        <title>Ensifer strains isolated from leguminous trees and herbs display diverse denitrification phenotypes with some acting as strong N2O sinks.</title>
        <authorList>
            <person name="Woliy K."/>
            <person name="Mania D."/>
            <person name="Bakken L.R."/>
            <person name="Frostegard A."/>
        </authorList>
    </citation>
    <scope>NUCLEOTIDE SEQUENCE [LARGE SCALE GENOMIC DNA]</scope>
    <source>
        <strain evidence="1 2">AC50a</strain>
    </source>
</reference>
<dbReference type="AlphaFoldDB" id="A0A2J0YZB3"/>
<proteinExistence type="predicted"/>
<name>A0A2J0YZB3_RHIML</name>
<dbReference type="EMBL" id="NJGD01000009">
    <property type="protein sequence ID" value="PJR13615.1"/>
    <property type="molecule type" value="Genomic_DNA"/>
</dbReference>
<evidence type="ECO:0008006" key="3">
    <source>
        <dbReference type="Google" id="ProtNLM"/>
    </source>
</evidence>
<evidence type="ECO:0000313" key="1">
    <source>
        <dbReference type="EMBL" id="PJR13615.1"/>
    </source>
</evidence>
<dbReference type="Proteomes" id="UP000231987">
    <property type="component" value="Unassembled WGS sequence"/>
</dbReference>
<sequence length="144" mass="15579">MIVAGRRTKTCSRSKCYSDLCASRETRGAVAHRCAAETEVIASMLAVGKQRSLSWMSALILAGVLAGCNSTADLATYPSVYGQKPAAMQQMTNEEALNMQGQLTALAGQRRSGAISEAEYRRRLKELQVLAEQHGADTLKQIEN</sequence>
<protein>
    <recommendedName>
        <fullName evidence="3">SHOCT domain-containing protein</fullName>
    </recommendedName>
</protein>
<evidence type="ECO:0000313" key="2">
    <source>
        <dbReference type="Proteomes" id="UP000231987"/>
    </source>
</evidence>